<evidence type="ECO:0000313" key="1">
    <source>
        <dbReference type="EMBL" id="TPF76692.1"/>
    </source>
</evidence>
<accession>A0A502BQ71</accession>
<gene>
    <name evidence="1" type="ORF">FHY56_04150</name>
</gene>
<name>A0A502BQ71_9HYPH</name>
<reference evidence="1 2" key="1">
    <citation type="journal article" date="2003" name="Int. J. Syst. Evol. Microbiol.">
        <title>Towards a standardized format for the description of a novel species (of an established genus): Ochrobactrum gallinifaecis sp. nov.</title>
        <authorList>
            <person name="Kampfer P."/>
            <person name="Buczolits S."/>
            <person name="Albrecht A."/>
            <person name="Busse H.J."/>
            <person name="Stackebrandt E."/>
        </authorList>
    </citation>
    <scope>NUCLEOTIDE SEQUENCE [LARGE SCALE GENOMIC DNA]</scope>
    <source>
        <strain evidence="1 2">ISO 196</strain>
    </source>
</reference>
<organism evidence="1 2">
    <name type="scientific">Brucella gallinifaecis</name>
    <dbReference type="NCBI Taxonomy" id="215590"/>
    <lineage>
        <taxon>Bacteria</taxon>
        <taxon>Pseudomonadati</taxon>
        <taxon>Pseudomonadota</taxon>
        <taxon>Alphaproteobacteria</taxon>
        <taxon>Hyphomicrobiales</taxon>
        <taxon>Brucellaceae</taxon>
        <taxon>Brucella/Ochrobactrum group</taxon>
        <taxon>Brucella</taxon>
    </lineage>
</organism>
<comment type="caution">
    <text evidence="1">The sequence shown here is derived from an EMBL/GenBank/DDBJ whole genome shotgun (WGS) entry which is preliminary data.</text>
</comment>
<protein>
    <submittedName>
        <fullName evidence="1">Uncharacterized protein</fullName>
    </submittedName>
</protein>
<dbReference type="RefSeq" id="WP_140903904.1">
    <property type="nucleotide sequence ID" value="NZ_JBHTMD010000020.1"/>
</dbReference>
<dbReference type="OrthoDB" id="7361160at2"/>
<sequence>MTIPDEAVQAASKRIDEYYDTPNCVGETAVRAALTAALPFLQGVKQEPVAWSIIFSDHYGVNCETTFKTKQAAENYVSSCGRGKVVPLYLAPSPRAQALEDLFDAVTLMQKHDEKFEGEIPLATIQKVYTAHTAAIRTLSSQPVADGCKAYVAEMKTFAGIDYFVMIKSGDRELSIRKWQQKHHADYEAAEYNWLFNGGEKPDILAFNPVSGGSSILPASPGASE</sequence>
<evidence type="ECO:0000313" key="2">
    <source>
        <dbReference type="Proteomes" id="UP000315388"/>
    </source>
</evidence>
<dbReference type="Proteomes" id="UP000315388">
    <property type="component" value="Unassembled WGS sequence"/>
</dbReference>
<dbReference type="AlphaFoldDB" id="A0A502BQ71"/>
<proteinExistence type="predicted"/>
<keyword evidence="2" id="KW-1185">Reference proteome</keyword>
<dbReference type="EMBL" id="VEWJ01000002">
    <property type="protein sequence ID" value="TPF76692.1"/>
    <property type="molecule type" value="Genomic_DNA"/>
</dbReference>